<keyword evidence="1" id="KW-0732">Signal</keyword>
<evidence type="ECO:0000313" key="2">
    <source>
        <dbReference type="EMBL" id="VDP17978.1"/>
    </source>
</evidence>
<feature type="signal peptide" evidence="1">
    <location>
        <begin position="1"/>
        <end position="22"/>
    </location>
</feature>
<evidence type="ECO:0000256" key="1">
    <source>
        <dbReference type="SAM" id="SignalP"/>
    </source>
</evidence>
<dbReference type="EMBL" id="UZAM01011741">
    <property type="protein sequence ID" value="VDP17978.1"/>
    <property type="molecule type" value="Genomic_DNA"/>
</dbReference>
<protein>
    <submittedName>
        <fullName evidence="4">Secreted protein</fullName>
    </submittedName>
</protein>
<accession>A0A183IY71</accession>
<dbReference type="AlphaFoldDB" id="A0A183IY71"/>
<feature type="chain" id="PRO_5043140300" evidence="1">
    <location>
        <begin position="23"/>
        <end position="319"/>
    </location>
</feature>
<proteinExistence type="predicted"/>
<reference evidence="4" key="1">
    <citation type="submission" date="2016-06" db="UniProtKB">
        <authorList>
            <consortium name="WormBaseParasite"/>
        </authorList>
    </citation>
    <scope>IDENTIFICATION</scope>
</reference>
<organism evidence="4">
    <name type="scientific">Soboliphyme baturini</name>
    <dbReference type="NCBI Taxonomy" id="241478"/>
    <lineage>
        <taxon>Eukaryota</taxon>
        <taxon>Metazoa</taxon>
        <taxon>Ecdysozoa</taxon>
        <taxon>Nematoda</taxon>
        <taxon>Enoplea</taxon>
        <taxon>Dorylaimia</taxon>
        <taxon>Dioctophymatida</taxon>
        <taxon>Dioctophymatoidea</taxon>
        <taxon>Soboliphymatidae</taxon>
        <taxon>Soboliphyme</taxon>
    </lineage>
</organism>
<keyword evidence="3" id="KW-1185">Reference proteome</keyword>
<dbReference type="Proteomes" id="UP000270296">
    <property type="component" value="Unassembled WGS sequence"/>
</dbReference>
<evidence type="ECO:0000313" key="3">
    <source>
        <dbReference type="Proteomes" id="UP000270296"/>
    </source>
</evidence>
<gene>
    <name evidence="2" type="ORF">SBAD_LOCUS8569</name>
</gene>
<sequence>MHFATLSVTLLSLLLAVCSSRADEGCDDSIKNYLECYSEVKEVADEVVKKLDTFDDNLDACFTSNDCKVEDKEEQEEKKVIDSIPEKCMNDLVASANSLMKNCWEKHYPHVAVILENVSISSDVVQDSMITFDQLLDMYNEDLYKDAAIDAFYALYLLKNNSVCSAEQQEQVNKCLVDLFETVAVKHKTTNMFLRLLDSEKRFNSFCKDHKACYDKMPPVCVKQLNDDQAGYCKCLDENSEALVSEFSKCSGFSQVTLTGPKICEETAGAMFCRNSFMDALIDLQPVVDDEDQPEPTTRRKRDLLRKSKKGIAIRIGHR</sequence>
<reference evidence="2 3" key="2">
    <citation type="submission" date="2018-11" db="EMBL/GenBank/DDBJ databases">
        <authorList>
            <consortium name="Pathogen Informatics"/>
        </authorList>
    </citation>
    <scope>NUCLEOTIDE SEQUENCE [LARGE SCALE GENOMIC DNA]</scope>
</reference>
<evidence type="ECO:0000313" key="4">
    <source>
        <dbReference type="WBParaSite" id="SBAD_0000888001-mRNA-1"/>
    </source>
</evidence>
<dbReference type="WBParaSite" id="SBAD_0000888001-mRNA-1">
    <property type="protein sequence ID" value="SBAD_0000888001-mRNA-1"/>
    <property type="gene ID" value="SBAD_0000888001"/>
</dbReference>
<name>A0A183IY71_9BILA</name>